<dbReference type="Proteomes" id="UP000623467">
    <property type="component" value="Unassembled WGS sequence"/>
</dbReference>
<gene>
    <name evidence="3" type="ORF">MSAN_01366100</name>
</gene>
<feature type="region of interest" description="Disordered" evidence="1">
    <location>
        <begin position="1"/>
        <end position="25"/>
    </location>
</feature>
<protein>
    <submittedName>
        <fullName evidence="3">AAA domain-containing protein</fullName>
    </submittedName>
</protein>
<evidence type="ECO:0000313" key="3">
    <source>
        <dbReference type="EMBL" id="KAF7354536.1"/>
    </source>
</evidence>
<organism evidence="3 4">
    <name type="scientific">Mycena sanguinolenta</name>
    <dbReference type="NCBI Taxonomy" id="230812"/>
    <lineage>
        <taxon>Eukaryota</taxon>
        <taxon>Fungi</taxon>
        <taxon>Dikarya</taxon>
        <taxon>Basidiomycota</taxon>
        <taxon>Agaricomycotina</taxon>
        <taxon>Agaricomycetes</taxon>
        <taxon>Agaricomycetidae</taxon>
        <taxon>Agaricales</taxon>
        <taxon>Marasmiineae</taxon>
        <taxon>Mycenaceae</taxon>
        <taxon>Mycena</taxon>
    </lineage>
</organism>
<dbReference type="PANTHER" id="PTHR47691:SF3">
    <property type="entry name" value="HTH-TYPE TRANSCRIPTIONAL REGULATOR RV0890C-RELATED"/>
    <property type="match status" value="1"/>
</dbReference>
<dbReference type="GO" id="GO:0043531">
    <property type="term" value="F:ADP binding"/>
    <property type="evidence" value="ECO:0007669"/>
    <property type="project" value="InterPro"/>
</dbReference>
<evidence type="ECO:0000259" key="2">
    <source>
        <dbReference type="Pfam" id="PF20703"/>
    </source>
</evidence>
<dbReference type="Pfam" id="PF20703">
    <property type="entry name" value="nSTAND1"/>
    <property type="match status" value="1"/>
</dbReference>
<accession>A0A8H7D0D4</accession>
<keyword evidence="4" id="KW-1185">Reference proteome</keyword>
<dbReference type="InterPro" id="IPR049052">
    <property type="entry name" value="nSTAND1"/>
</dbReference>
<dbReference type="PRINTS" id="PR00364">
    <property type="entry name" value="DISEASERSIST"/>
</dbReference>
<feature type="domain" description="Novel STAND NTPase 1" evidence="2">
    <location>
        <begin position="66"/>
        <end position="205"/>
    </location>
</feature>
<proteinExistence type="predicted"/>
<dbReference type="Gene3D" id="3.40.50.300">
    <property type="entry name" value="P-loop containing nucleotide triphosphate hydrolases"/>
    <property type="match status" value="1"/>
</dbReference>
<dbReference type="EMBL" id="JACAZH010000011">
    <property type="protein sequence ID" value="KAF7354536.1"/>
    <property type="molecule type" value="Genomic_DNA"/>
</dbReference>
<dbReference type="InterPro" id="IPR027417">
    <property type="entry name" value="P-loop_NTPase"/>
</dbReference>
<dbReference type="PANTHER" id="PTHR47691">
    <property type="entry name" value="REGULATOR-RELATED"/>
    <property type="match status" value="1"/>
</dbReference>
<sequence length="422" mass="46138">MPFPSPLHPDTGIPNSSALPRRLYPGGKAPMPALRGIPASIPRRPRSVRLNNFGLCIFDTNLEQVPSKIFHGRDLELTQIAQMLIQQCAKIAILGPGGIGKTNLARAALHHPGVAAKYTDRLFVSCESATTSIEIAAVIGAQLGLKPGKNLTKSVLHSLAKKSICLLILDNLETTWEPLDSRSGTEDLLSSLTDIPHLALMVTMRGVEHPAKVRWTRPFLPPLAPLSLEAAQKMFRDIAEDYHDPEDIDQLLKFTDNMPLAVDLMAHLVAFEGCSLVLARLQSEKTSVLSEGADKRSNLDTSIALSLSSPRLTVQTGAMDLLQLLSILPDGLSDVELIQSNLVIPQIRACKSVLIGTSLAYLDNKKRLKSLVPIREYLQCFHPVAPAIVLPLQTYFQSLLGTYKKYQGSNQVTNISFDSTKH</sequence>
<evidence type="ECO:0000256" key="1">
    <source>
        <dbReference type="SAM" id="MobiDB-lite"/>
    </source>
</evidence>
<dbReference type="OrthoDB" id="621413at2759"/>
<dbReference type="AlphaFoldDB" id="A0A8H7D0D4"/>
<dbReference type="SUPFAM" id="SSF52540">
    <property type="entry name" value="P-loop containing nucleoside triphosphate hydrolases"/>
    <property type="match status" value="1"/>
</dbReference>
<evidence type="ECO:0000313" key="4">
    <source>
        <dbReference type="Proteomes" id="UP000623467"/>
    </source>
</evidence>
<comment type="caution">
    <text evidence="3">The sequence shown here is derived from an EMBL/GenBank/DDBJ whole genome shotgun (WGS) entry which is preliminary data.</text>
</comment>
<reference evidence="3" key="1">
    <citation type="submission" date="2020-05" db="EMBL/GenBank/DDBJ databases">
        <title>Mycena genomes resolve the evolution of fungal bioluminescence.</title>
        <authorList>
            <person name="Tsai I.J."/>
        </authorList>
    </citation>
    <scope>NUCLEOTIDE SEQUENCE</scope>
    <source>
        <strain evidence="3">160909Yilan</strain>
    </source>
</reference>
<name>A0A8H7D0D4_9AGAR</name>